<dbReference type="Pfam" id="PF02913">
    <property type="entry name" value="FAD-oxidase_C"/>
    <property type="match status" value="1"/>
</dbReference>
<evidence type="ECO:0000256" key="4">
    <source>
        <dbReference type="ARBA" id="ARBA00022827"/>
    </source>
</evidence>
<dbReference type="PANTHER" id="PTHR43716">
    <property type="entry name" value="D-2-HYDROXYGLUTARATE DEHYDROGENASE, MITOCHONDRIAL"/>
    <property type="match status" value="1"/>
</dbReference>
<dbReference type="GO" id="GO:0071949">
    <property type="term" value="F:FAD binding"/>
    <property type="evidence" value="ECO:0007669"/>
    <property type="project" value="InterPro"/>
</dbReference>
<evidence type="ECO:0000256" key="3">
    <source>
        <dbReference type="ARBA" id="ARBA00022630"/>
    </source>
</evidence>
<reference evidence="6 7" key="1">
    <citation type="submission" date="2018-11" db="EMBL/GenBank/DDBJ databases">
        <title>the genome of Mesorhizobium tamadayense DSM 28320.</title>
        <authorList>
            <person name="Gao J."/>
        </authorList>
    </citation>
    <scope>NUCLEOTIDE SEQUENCE [LARGE SCALE GENOMIC DNA]</scope>
    <source>
        <strain evidence="6 7">DSM 28320</strain>
    </source>
</reference>
<protein>
    <submittedName>
        <fullName evidence="6">FAD-binding oxidoreductase</fullName>
    </submittedName>
</protein>
<dbReference type="InterPro" id="IPR016167">
    <property type="entry name" value="FAD-bd_PCMH_sub1"/>
</dbReference>
<dbReference type="PROSITE" id="PS51387">
    <property type="entry name" value="FAD_PCMH"/>
    <property type="match status" value="1"/>
</dbReference>
<accession>A0A3P3ER57</accession>
<dbReference type="PANTHER" id="PTHR43716:SF2">
    <property type="entry name" value="BLL6224 PROTEIN"/>
    <property type="match status" value="1"/>
</dbReference>
<feature type="domain" description="FAD-binding PCMH-type" evidence="5">
    <location>
        <begin position="34"/>
        <end position="215"/>
    </location>
</feature>
<dbReference type="InterPro" id="IPR016164">
    <property type="entry name" value="FAD-linked_Oxase-like_C"/>
</dbReference>
<organism evidence="6 7">
    <name type="scientific">Mesorhizobium tamadayense</name>
    <dbReference type="NCBI Taxonomy" id="425306"/>
    <lineage>
        <taxon>Bacteria</taxon>
        <taxon>Pseudomonadati</taxon>
        <taxon>Pseudomonadota</taxon>
        <taxon>Alphaproteobacteria</taxon>
        <taxon>Hyphomicrobiales</taxon>
        <taxon>Phyllobacteriaceae</taxon>
        <taxon>Mesorhizobium</taxon>
    </lineage>
</organism>
<sequence length="469" mass="50934">MDRIDEVLAQLPQEIVTRDQDIISAYTTDFRRHYTGRTTAVLRPRNTADVQHIVRACAQRHVPLVPQGGNTSYCTAATPSDKGDELVVSLERMNTVRDLDPANLSASADAGIILSDLQQAVSDAGLLLPLALGSQQSCRIGGNVSTNAGGISVLRYGMARDLVLGLEVVLPDGSLYSELSPLRKNNSGYDVKQLFIGAEGTLGIITAVSLKLARKPRQTVTAFLALKDISTLARILDAAQIQTGESITSFEYISDASLRLLLDAKDVLRHPLQEKSQHYVLLEATTVSPVLDLEESITRLFGELFEQGLIMDGTIAASGQQRAELWHLRESIPEAEVHHGGSVKHDIAVRTSQLAAFIVEASRIVERNAPGAIPSIYGHVGDGNVHFNLVPPALSDKVEFKNRLTREISPLIYQLTADMEGTFSAEYGLGRVKMDLLERHGALGKLRVMRILKTALDPKGVMNPGKVVA</sequence>
<dbReference type="InterPro" id="IPR051264">
    <property type="entry name" value="FAD-oxidored/transferase_4"/>
</dbReference>
<dbReference type="Gene3D" id="3.30.70.2190">
    <property type="match status" value="1"/>
</dbReference>
<dbReference type="OrthoDB" id="9809290at2"/>
<evidence type="ECO:0000313" key="7">
    <source>
        <dbReference type="Proteomes" id="UP000273786"/>
    </source>
</evidence>
<dbReference type="InterPro" id="IPR016169">
    <property type="entry name" value="FAD-bd_PCMH_sub2"/>
</dbReference>
<dbReference type="EMBL" id="RQXT01000090">
    <property type="protein sequence ID" value="RRH88292.1"/>
    <property type="molecule type" value="Genomic_DNA"/>
</dbReference>
<comment type="caution">
    <text evidence="6">The sequence shown here is derived from an EMBL/GenBank/DDBJ whole genome shotgun (WGS) entry which is preliminary data.</text>
</comment>
<dbReference type="SUPFAM" id="SSF56176">
    <property type="entry name" value="FAD-binding/transporter-associated domain-like"/>
    <property type="match status" value="1"/>
</dbReference>
<keyword evidence="4" id="KW-0274">FAD</keyword>
<evidence type="ECO:0000256" key="2">
    <source>
        <dbReference type="ARBA" id="ARBA00008000"/>
    </source>
</evidence>
<dbReference type="GO" id="GO:0022904">
    <property type="term" value="P:respiratory electron transport chain"/>
    <property type="evidence" value="ECO:0007669"/>
    <property type="project" value="TreeGrafter"/>
</dbReference>
<dbReference type="Pfam" id="PF01565">
    <property type="entry name" value="FAD_binding_4"/>
    <property type="match status" value="1"/>
</dbReference>
<dbReference type="AlphaFoldDB" id="A0A3P3ER57"/>
<dbReference type="Gene3D" id="3.30.465.10">
    <property type="match status" value="1"/>
</dbReference>
<dbReference type="InterPro" id="IPR036318">
    <property type="entry name" value="FAD-bd_PCMH-like_sf"/>
</dbReference>
<dbReference type="InterPro" id="IPR004113">
    <property type="entry name" value="FAD-bd_oxidored_4_C"/>
</dbReference>
<dbReference type="Proteomes" id="UP000273786">
    <property type="component" value="Unassembled WGS sequence"/>
</dbReference>
<evidence type="ECO:0000256" key="1">
    <source>
        <dbReference type="ARBA" id="ARBA00001974"/>
    </source>
</evidence>
<dbReference type="InterPro" id="IPR016171">
    <property type="entry name" value="Vanillyl_alc_oxidase_C-sub2"/>
</dbReference>
<dbReference type="Gene3D" id="3.30.70.2740">
    <property type="match status" value="1"/>
</dbReference>
<evidence type="ECO:0000313" key="6">
    <source>
        <dbReference type="EMBL" id="RRH88292.1"/>
    </source>
</evidence>
<dbReference type="Gene3D" id="1.10.45.10">
    <property type="entry name" value="Vanillyl-alcohol Oxidase, Chain A, domain 4"/>
    <property type="match status" value="1"/>
</dbReference>
<dbReference type="GO" id="GO:0003824">
    <property type="term" value="F:catalytic activity"/>
    <property type="evidence" value="ECO:0007669"/>
    <property type="project" value="InterPro"/>
</dbReference>
<keyword evidence="7" id="KW-1185">Reference proteome</keyword>
<dbReference type="FunFam" id="1.10.45.10:FF:000001">
    <property type="entry name" value="D-lactate dehydrogenase mitochondrial"/>
    <property type="match status" value="1"/>
</dbReference>
<name>A0A3P3ER57_9HYPH</name>
<comment type="cofactor">
    <cofactor evidence="1">
        <name>FAD</name>
        <dbReference type="ChEBI" id="CHEBI:57692"/>
    </cofactor>
</comment>
<keyword evidence="3" id="KW-0285">Flavoprotein</keyword>
<dbReference type="Gene3D" id="3.30.43.10">
    <property type="entry name" value="Uridine Diphospho-n-acetylenolpyruvylglucosamine Reductase, domain 2"/>
    <property type="match status" value="1"/>
</dbReference>
<proteinExistence type="inferred from homology"/>
<dbReference type="InterPro" id="IPR006094">
    <property type="entry name" value="Oxid_FAD_bind_N"/>
</dbReference>
<dbReference type="SUPFAM" id="SSF55103">
    <property type="entry name" value="FAD-linked oxidases, C-terminal domain"/>
    <property type="match status" value="1"/>
</dbReference>
<comment type="similarity">
    <text evidence="2">Belongs to the FAD-binding oxidoreductase/transferase type 4 family.</text>
</comment>
<dbReference type="InterPro" id="IPR016166">
    <property type="entry name" value="FAD-bd_PCMH"/>
</dbReference>
<gene>
    <name evidence="6" type="ORF">EH240_35325</name>
</gene>
<evidence type="ECO:0000259" key="5">
    <source>
        <dbReference type="PROSITE" id="PS51387"/>
    </source>
</evidence>
<dbReference type="RefSeq" id="WP_125006989.1">
    <property type="nucleotide sequence ID" value="NZ_RQXT01000090.1"/>
</dbReference>